<evidence type="ECO:0000313" key="3">
    <source>
        <dbReference type="EMBL" id="KAK2113845.1"/>
    </source>
</evidence>
<dbReference type="InterPro" id="IPR013783">
    <property type="entry name" value="Ig-like_fold"/>
</dbReference>
<evidence type="ECO:0000313" key="4">
    <source>
        <dbReference type="Proteomes" id="UP001266305"/>
    </source>
</evidence>
<dbReference type="PANTHER" id="PTHR46769">
    <property type="entry name" value="POLYCYSTIC KIDNEY AND HEPATIC DISEASE 1 (AUTOSOMAL RECESSIVE)-LIKE 1"/>
    <property type="match status" value="1"/>
</dbReference>
<dbReference type="EMBL" id="JASSZA010000004">
    <property type="protein sequence ID" value="KAK2113845.1"/>
    <property type="molecule type" value="Genomic_DNA"/>
</dbReference>
<feature type="domain" description="IPT/TIG" evidence="2">
    <location>
        <begin position="452"/>
        <end position="526"/>
    </location>
</feature>
<dbReference type="Gene3D" id="2.60.40.10">
    <property type="entry name" value="Immunoglobulins"/>
    <property type="match status" value="3"/>
</dbReference>
<proteinExistence type="predicted"/>
<dbReference type="PANTHER" id="PTHR46769:SF1">
    <property type="entry name" value="FIBROCYSTIN"/>
    <property type="match status" value="1"/>
</dbReference>
<dbReference type="InterPro" id="IPR014756">
    <property type="entry name" value="Ig_E-set"/>
</dbReference>
<feature type="domain" description="IPT/TIG" evidence="2">
    <location>
        <begin position="75"/>
        <end position="176"/>
    </location>
</feature>
<comment type="caution">
    <text evidence="3">The sequence shown here is derived from an EMBL/GenBank/DDBJ whole genome shotgun (WGS) entry which is preliminary data.</text>
</comment>
<feature type="non-terminal residue" evidence="3">
    <location>
        <position position="625"/>
    </location>
</feature>
<dbReference type="SMART" id="SM00429">
    <property type="entry name" value="IPT"/>
    <property type="match status" value="3"/>
</dbReference>
<dbReference type="SUPFAM" id="SSF81296">
    <property type="entry name" value="E set domains"/>
    <property type="match status" value="3"/>
</dbReference>
<organism evidence="3 4">
    <name type="scientific">Saguinus oedipus</name>
    <name type="common">Cotton-top tamarin</name>
    <name type="synonym">Oedipomidas oedipus</name>
    <dbReference type="NCBI Taxonomy" id="9490"/>
    <lineage>
        <taxon>Eukaryota</taxon>
        <taxon>Metazoa</taxon>
        <taxon>Chordata</taxon>
        <taxon>Craniata</taxon>
        <taxon>Vertebrata</taxon>
        <taxon>Euteleostomi</taxon>
        <taxon>Mammalia</taxon>
        <taxon>Eutheria</taxon>
        <taxon>Euarchontoglires</taxon>
        <taxon>Primates</taxon>
        <taxon>Haplorrhini</taxon>
        <taxon>Platyrrhini</taxon>
        <taxon>Cebidae</taxon>
        <taxon>Callitrichinae</taxon>
        <taxon>Saguinus</taxon>
    </lineage>
</organism>
<accession>A0ABQ9VXD2</accession>
<dbReference type="Pfam" id="PF01833">
    <property type="entry name" value="TIG"/>
    <property type="match status" value="5"/>
</dbReference>
<dbReference type="InterPro" id="IPR052387">
    <property type="entry name" value="Fibrocystin"/>
</dbReference>
<evidence type="ECO:0000259" key="2">
    <source>
        <dbReference type="SMART" id="SM00429"/>
    </source>
</evidence>
<protein>
    <submittedName>
        <fullName evidence="3">Fibrocystin</fullName>
    </submittedName>
</protein>
<gene>
    <name evidence="3" type="primary">PKHD1_5</name>
    <name evidence="3" type="ORF">P7K49_008111</name>
</gene>
<reference evidence="3 4" key="1">
    <citation type="submission" date="2023-05" db="EMBL/GenBank/DDBJ databases">
        <title>B98-5 Cell Line De Novo Hybrid Assembly: An Optical Mapping Approach.</title>
        <authorList>
            <person name="Kananen K."/>
            <person name="Auerbach J.A."/>
            <person name="Kautto E."/>
            <person name="Blachly J.S."/>
        </authorList>
    </citation>
    <scope>NUCLEOTIDE SEQUENCE [LARGE SCALE GENOMIC DNA]</scope>
    <source>
        <strain evidence="3">B95-8</strain>
        <tissue evidence="3">Cell line</tissue>
    </source>
</reference>
<dbReference type="InterPro" id="IPR002909">
    <property type="entry name" value="IPT_dom"/>
</dbReference>
<dbReference type="CDD" id="cd00603">
    <property type="entry name" value="IPT_PCSR"/>
    <property type="match status" value="3"/>
</dbReference>
<evidence type="ECO:0000256" key="1">
    <source>
        <dbReference type="ARBA" id="ARBA00022729"/>
    </source>
</evidence>
<keyword evidence="1" id="KW-0732">Signal</keyword>
<dbReference type="Proteomes" id="UP001266305">
    <property type="component" value="Unassembled WGS sequence"/>
</dbReference>
<keyword evidence="4" id="KW-1185">Reference proteome</keyword>
<feature type="domain" description="IPT/TIG" evidence="2">
    <location>
        <begin position="268"/>
        <end position="359"/>
    </location>
</feature>
<sequence length="625" mass="66882">MGGETLVIGVALLVNYEDLEVEVYIQDALAPVHIQAAWGLEVTLPPLPAGLHRISVSINGVSIRSQGVDLHIQYITEVFSIEPCCGSLLGGTILSISGIGFSRDPALVWVLVGNQSCDIVNLMEASIWCETPPALQMPHAGTPTVTAAVEVWAGNRSFIRGPSPSLVGNSFTFTYEAAATPLITALQAEITNSSLHLRVGGSNLSNSVILLGRLNCDVNTQSFQSNTSLSGCSIPLHSLEADIYPLQVRHKQMGFANMSAVPQQFAVMPRIMAIVPSQGSACGGTILTVRGLLLNSRRRSVRVDLSDPFTCVILSLGDRTILCQVSLEGDPLPGASFTLNVTVLVNGLTSECHGNCTFFMQEEASPVMDALTTNTSGSLTTVLMRGQRLGTTADELMVFVDDQLPCNVTFFNASHVACQTRDLAPGLHYLSVFYARNGYACTGNVSRHFYITPQVFHYFPKNFSIHGGGLLTVEGTGLRGQNTTSVYIDQQACLMVNISAELIRCIVPTGNGSVALEIEVDGLLYHMGVIGYGNAFTPELLSISQRDDILTFAVAQISGAANIDIFVGISPCVGVSGNHTVLQCVVPSLPAGEYHVRAYDYIRGWASSVQVFTSRVVITAVTENF</sequence>
<name>A0ABQ9VXD2_SAGOE</name>